<dbReference type="InterPro" id="IPR003251">
    <property type="entry name" value="Rr_diiron-bd_dom"/>
</dbReference>
<protein>
    <submittedName>
        <fullName evidence="7">VIT1/CCC1 family predicted Fe2+/Mn2+ transporter</fullName>
    </submittedName>
</protein>
<keyword evidence="2 5" id="KW-0812">Transmembrane</keyword>
<dbReference type="GO" id="GO:0005384">
    <property type="term" value="F:manganese ion transmembrane transporter activity"/>
    <property type="evidence" value="ECO:0007669"/>
    <property type="project" value="InterPro"/>
</dbReference>
<gene>
    <name evidence="7" type="ORF">DFR30_0619</name>
</gene>
<feature type="transmembrane region" description="Helical" evidence="5">
    <location>
        <begin position="336"/>
        <end position="358"/>
    </location>
</feature>
<dbReference type="Proteomes" id="UP000295707">
    <property type="component" value="Unassembled WGS sequence"/>
</dbReference>
<dbReference type="GO" id="GO:0012505">
    <property type="term" value="C:endomembrane system"/>
    <property type="evidence" value="ECO:0007669"/>
    <property type="project" value="UniProtKB-SubCell"/>
</dbReference>
<feature type="transmembrane region" description="Helical" evidence="5">
    <location>
        <begin position="275"/>
        <end position="296"/>
    </location>
</feature>
<feature type="transmembrane region" description="Helical" evidence="5">
    <location>
        <begin position="302"/>
        <end position="324"/>
    </location>
</feature>
<comment type="subcellular location">
    <subcellularLocation>
        <location evidence="1">Endomembrane system</location>
        <topology evidence="1">Multi-pass membrane protein</topology>
    </subcellularLocation>
</comment>
<evidence type="ECO:0000256" key="2">
    <source>
        <dbReference type="ARBA" id="ARBA00022692"/>
    </source>
</evidence>
<dbReference type="RefSeq" id="WP_132971270.1">
    <property type="nucleotide sequence ID" value="NZ_SMFX01000001.1"/>
</dbReference>
<dbReference type="AlphaFoldDB" id="A0A4R1HDL8"/>
<keyword evidence="4 5" id="KW-0472">Membrane</keyword>
<evidence type="ECO:0000256" key="3">
    <source>
        <dbReference type="ARBA" id="ARBA00022989"/>
    </source>
</evidence>
<dbReference type="InterPro" id="IPR009078">
    <property type="entry name" value="Ferritin-like_SF"/>
</dbReference>
<evidence type="ECO:0000259" key="6">
    <source>
        <dbReference type="Pfam" id="PF02915"/>
    </source>
</evidence>
<dbReference type="GO" id="GO:0030026">
    <property type="term" value="P:intracellular manganese ion homeostasis"/>
    <property type="evidence" value="ECO:0007669"/>
    <property type="project" value="InterPro"/>
</dbReference>
<dbReference type="Pfam" id="PF01988">
    <property type="entry name" value="VIT1"/>
    <property type="match status" value="1"/>
</dbReference>
<evidence type="ECO:0000256" key="4">
    <source>
        <dbReference type="ARBA" id="ARBA00023136"/>
    </source>
</evidence>
<dbReference type="OrthoDB" id="9789677at2"/>
<name>A0A4R1HDL8_9GAMM</name>
<evidence type="ECO:0000256" key="1">
    <source>
        <dbReference type="ARBA" id="ARBA00004127"/>
    </source>
</evidence>
<dbReference type="EMBL" id="SMFX01000001">
    <property type="protein sequence ID" value="TCK17389.1"/>
    <property type="molecule type" value="Genomic_DNA"/>
</dbReference>
<proteinExistence type="predicted"/>
<dbReference type="SUPFAM" id="SSF47240">
    <property type="entry name" value="Ferritin-like"/>
    <property type="match status" value="1"/>
</dbReference>
<dbReference type="GO" id="GO:0016491">
    <property type="term" value="F:oxidoreductase activity"/>
    <property type="evidence" value="ECO:0007669"/>
    <property type="project" value="InterPro"/>
</dbReference>
<evidence type="ECO:0000313" key="7">
    <source>
        <dbReference type="EMBL" id="TCK17389.1"/>
    </source>
</evidence>
<feature type="transmembrane region" description="Helical" evidence="5">
    <location>
        <begin position="176"/>
        <end position="200"/>
    </location>
</feature>
<dbReference type="PANTHER" id="PTHR31851">
    <property type="entry name" value="FE(2+)/MN(2+) TRANSPORTER PCL1"/>
    <property type="match status" value="1"/>
</dbReference>
<accession>A0A4R1HDL8</accession>
<organism evidence="7 8">
    <name type="scientific">Thiogranum longum</name>
    <dbReference type="NCBI Taxonomy" id="1537524"/>
    <lineage>
        <taxon>Bacteria</taxon>
        <taxon>Pseudomonadati</taxon>
        <taxon>Pseudomonadota</taxon>
        <taxon>Gammaproteobacteria</taxon>
        <taxon>Chromatiales</taxon>
        <taxon>Ectothiorhodospiraceae</taxon>
        <taxon>Thiogranum</taxon>
    </lineage>
</organism>
<evidence type="ECO:0000256" key="5">
    <source>
        <dbReference type="SAM" id="Phobius"/>
    </source>
</evidence>
<reference evidence="7 8" key="1">
    <citation type="submission" date="2019-03" db="EMBL/GenBank/DDBJ databases">
        <title>Genomic Encyclopedia of Type Strains, Phase IV (KMG-IV): sequencing the most valuable type-strain genomes for metagenomic binning, comparative biology and taxonomic classification.</title>
        <authorList>
            <person name="Goeker M."/>
        </authorList>
    </citation>
    <scope>NUCLEOTIDE SEQUENCE [LARGE SCALE GENOMIC DNA]</scope>
    <source>
        <strain evidence="7 8">DSM 19610</strain>
    </source>
</reference>
<dbReference type="Pfam" id="PF02915">
    <property type="entry name" value="Rubrerythrin"/>
    <property type="match status" value="1"/>
</dbReference>
<keyword evidence="3 5" id="KW-1133">Transmembrane helix</keyword>
<feature type="domain" description="Rubrerythrin diiron-binding" evidence="6">
    <location>
        <begin position="16"/>
        <end position="137"/>
    </location>
</feature>
<sequence length="362" mass="39611">MNTTFCAQARHFYLDEMNDHITYRTLAGGVRDPHLAQLLQRVADTELHHANFWAGLLRQHDQLVPKVQPKRLRLWVLQLLLRLVGPVWLVSALELGETGAAHTYYRVWNEGVLNDEERNSLRDIIIDELEHESSFREEQNASALGNVRDFVLGMNDGLVEILGTVTGLSAAYAGNLLLVAVSGLVVGVAGALSMGIGAFISVRSQRQINESTRARMEILFAVSPQRAVEEYRERLQGSGLPEDISVEVAERLGTQQDVLTKLLFQDSPENEWRSAFFTGGAYLFGVAFPVLPYFLADSSQQAVLGSIGFAGLALALVGAMIALVSGISLRGKIMEMVVSGFSAAGLAYLFGYIMQALFGVGV</sequence>
<keyword evidence="8" id="KW-1185">Reference proteome</keyword>
<dbReference type="GO" id="GO:0046872">
    <property type="term" value="F:metal ion binding"/>
    <property type="evidence" value="ECO:0007669"/>
    <property type="project" value="InterPro"/>
</dbReference>
<evidence type="ECO:0000313" key="8">
    <source>
        <dbReference type="Proteomes" id="UP000295707"/>
    </source>
</evidence>
<dbReference type="InterPro" id="IPR008217">
    <property type="entry name" value="Ccc1_fam"/>
</dbReference>
<comment type="caution">
    <text evidence="7">The sequence shown here is derived from an EMBL/GenBank/DDBJ whole genome shotgun (WGS) entry which is preliminary data.</text>
</comment>